<dbReference type="Pfam" id="PF13812">
    <property type="entry name" value="PPR_3"/>
    <property type="match status" value="1"/>
</dbReference>
<dbReference type="Gene3D" id="1.25.40.10">
    <property type="entry name" value="Tetratricopeptide repeat domain"/>
    <property type="match status" value="4"/>
</dbReference>
<feature type="repeat" description="PPR" evidence="5">
    <location>
        <begin position="378"/>
        <end position="412"/>
    </location>
</feature>
<feature type="domain" description="Pentatricopeptide repeat-containing protein-mitochondrial" evidence="7">
    <location>
        <begin position="384"/>
        <end position="487"/>
    </location>
</feature>
<feature type="repeat" description="PPR" evidence="5">
    <location>
        <begin position="642"/>
        <end position="676"/>
    </location>
</feature>
<dbReference type="SUPFAM" id="SSF50249">
    <property type="entry name" value="Nucleic acid-binding proteins"/>
    <property type="match status" value="1"/>
</dbReference>
<name>A0A103XTC2_CYNCS</name>
<dbReference type="PROSITE" id="PS51375">
    <property type="entry name" value="PPR"/>
    <property type="match status" value="3"/>
</dbReference>
<accession>A0A103XTC2</accession>
<dbReference type="InterPro" id="IPR012340">
    <property type="entry name" value="NA-bd_OB-fold"/>
</dbReference>
<dbReference type="Gene3D" id="2.40.50.140">
    <property type="entry name" value="Nucleic acid-binding proteins"/>
    <property type="match status" value="1"/>
</dbReference>
<evidence type="ECO:0000313" key="8">
    <source>
        <dbReference type="EMBL" id="KVH96479.1"/>
    </source>
</evidence>
<dbReference type="Proteomes" id="UP000243975">
    <property type="component" value="Unassembled WGS sequence"/>
</dbReference>
<dbReference type="Pfam" id="PF23276">
    <property type="entry name" value="TPR_24"/>
    <property type="match status" value="1"/>
</dbReference>
<keyword evidence="9" id="KW-1185">Reference proteome</keyword>
<proteinExistence type="inferred from homology"/>
<sequence>MKPVVGLVVSNKMQKSVVVAVDSLFHKRIYNRYMTHDEQNRCNISDRGRNKGSREVKRFYSSGGTPKEWRSSSTLYGYPVMGQVQKQIMDALHLGERKRASSLLSHFDYNKPALIANNFVQILEYCTLAPDPLFAMEIWRTMEEKGIDMNNECHTLVILALCKGGYLEEAFTLMSNYGETPDFYPTLSKYNTLLRASAKMRSGTHVSKCLDLMERDMVGKNEVTYGQLLRLAVFQKNLSAVHSIWKEYTRYYSFNLFSLREFIWSFSRLGDIDAACEALRQLVTLAFRGGFIIKRNADKQMLFPRLSVPIPFYNNLDLSRCRKVNITCVPSVYENGKEKSTQANSMDHHKVVDFDLKEVKSVGMVLGNPKGIFVTKILRLSFTHVIKACARAKNHKLAEQLFFQMQNLGIQPSRGAYDGLIRVLARTRGFHDGMEVLKLMQQKNLKPLDSTLAALSISCSKDLELDLAAAFLNQMAKCERPYPYNALLKACDILDTPERGVHVFGKMKQLKVTPNIKTYELLFSLFGNVNAPYENGNILSQAEVAKRIRALEDDMMRNGIQHSYLSIRNLLHALGSEGMISRLLHYLRGDVAINVFKTLMSHGYCPNGVTLNIMIDCCTITRSFKSAQGLIAMRIRYGYPPNVQTYTSLIKAVLALGDFDEALTLLNHACSEGIQIDALLFNAILREAAWQDRIDIIEFVMDRMLKEKVRPDAATCGYVFSLYVDRGFYNTAMEALQVMSICMLSEQDINENTTLFEDDFIYAEDLEAESRALEHFIDSEHHAVALLNLRWCAMQGNPISWSIHDSSWVKRLSAANRYR</sequence>
<keyword evidence="2" id="KW-0677">Repeat</keyword>
<evidence type="ECO:0000256" key="6">
    <source>
        <dbReference type="SAM" id="MobiDB-lite"/>
    </source>
</evidence>
<dbReference type="InterPro" id="IPR002885">
    <property type="entry name" value="PPR_rpt"/>
</dbReference>
<dbReference type="PANTHER" id="PTHR47859:SF1">
    <property type="entry name" value="PENTATRICOPEPTIDE REPEAT-CONTAINING PROTEIN"/>
    <property type="match status" value="1"/>
</dbReference>
<dbReference type="Gramene" id="KVH96479">
    <property type="protein sequence ID" value="KVH96479"/>
    <property type="gene ID" value="Ccrd_001434"/>
</dbReference>
<evidence type="ECO:0000256" key="4">
    <source>
        <dbReference type="ARBA" id="ARBA00023274"/>
    </source>
</evidence>
<dbReference type="AlphaFoldDB" id="A0A103XTC2"/>
<evidence type="ECO:0000256" key="2">
    <source>
        <dbReference type="ARBA" id="ARBA00022737"/>
    </source>
</evidence>
<dbReference type="GO" id="GO:0003735">
    <property type="term" value="F:structural constituent of ribosome"/>
    <property type="evidence" value="ECO:0007669"/>
    <property type="project" value="InterPro"/>
</dbReference>
<gene>
    <name evidence="8" type="ORF">Ccrd_001434</name>
</gene>
<dbReference type="STRING" id="59895.A0A103XTC2"/>
<evidence type="ECO:0000313" key="9">
    <source>
        <dbReference type="Proteomes" id="UP000243975"/>
    </source>
</evidence>
<reference evidence="8 9" key="1">
    <citation type="journal article" date="2016" name="Sci. Rep.">
        <title>The genome sequence of the outbreeding globe artichoke constructed de novo incorporating a phase-aware low-pass sequencing strategy of F1 progeny.</title>
        <authorList>
            <person name="Scaglione D."/>
            <person name="Reyes-Chin-Wo S."/>
            <person name="Acquadro A."/>
            <person name="Froenicke L."/>
            <person name="Portis E."/>
            <person name="Beitel C."/>
            <person name="Tirone M."/>
            <person name="Mauro R."/>
            <person name="Lo Monaco A."/>
            <person name="Mauromicale G."/>
            <person name="Faccioli P."/>
            <person name="Cattivelli L."/>
            <person name="Rieseberg L."/>
            <person name="Michelmore R."/>
            <person name="Lanteri S."/>
        </authorList>
    </citation>
    <scope>NUCLEOTIDE SEQUENCE [LARGE SCALE GENOMIC DNA]</scope>
    <source>
        <strain evidence="8">2C</strain>
    </source>
</reference>
<dbReference type="GO" id="GO:0005840">
    <property type="term" value="C:ribosome"/>
    <property type="evidence" value="ECO:0007669"/>
    <property type="project" value="UniProtKB-KW"/>
</dbReference>
<dbReference type="Pfam" id="PF00366">
    <property type="entry name" value="Ribosomal_S17"/>
    <property type="match status" value="1"/>
</dbReference>
<comment type="similarity">
    <text evidence="1">Belongs to the universal ribosomal protein uS17 family.</text>
</comment>
<dbReference type="NCBIfam" id="TIGR00756">
    <property type="entry name" value="PPR"/>
    <property type="match status" value="2"/>
</dbReference>
<dbReference type="GO" id="GO:0006412">
    <property type="term" value="P:translation"/>
    <property type="evidence" value="ECO:0007669"/>
    <property type="project" value="InterPro"/>
</dbReference>
<dbReference type="InterPro" id="IPR011990">
    <property type="entry name" value="TPR-like_helical_dom_sf"/>
</dbReference>
<dbReference type="OMA" id="PLRKFIW"/>
<dbReference type="GO" id="GO:1990904">
    <property type="term" value="C:ribonucleoprotein complex"/>
    <property type="evidence" value="ECO:0007669"/>
    <property type="project" value="UniProtKB-KW"/>
</dbReference>
<evidence type="ECO:0000259" key="7">
    <source>
        <dbReference type="Pfam" id="PF23276"/>
    </source>
</evidence>
<keyword evidence="4" id="KW-0687">Ribonucleoprotein</keyword>
<comment type="caution">
    <text evidence="8">The sequence shown here is derived from an EMBL/GenBank/DDBJ whole genome shotgun (WGS) entry which is preliminary data.</text>
</comment>
<feature type="region of interest" description="Disordered" evidence="6">
    <location>
        <begin position="42"/>
        <end position="65"/>
    </location>
</feature>
<keyword evidence="3" id="KW-0689">Ribosomal protein</keyword>
<dbReference type="CDD" id="cd00364">
    <property type="entry name" value="Ribosomal_uS17"/>
    <property type="match status" value="1"/>
</dbReference>
<dbReference type="InterPro" id="IPR057027">
    <property type="entry name" value="TPR_mt"/>
</dbReference>
<evidence type="ECO:0000256" key="3">
    <source>
        <dbReference type="ARBA" id="ARBA00022980"/>
    </source>
</evidence>
<dbReference type="PANTHER" id="PTHR47859">
    <property type="entry name" value="PENTATRICOPEPTIDE REPEAT-CONTAINING PROTEIN"/>
    <property type="match status" value="1"/>
</dbReference>
<dbReference type="InterPro" id="IPR000266">
    <property type="entry name" value="Ribosomal_uS17"/>
</dbReference>
<feature type="compositionally biased region" description="Basic and acidic residues" evidence="6">
    <location>
        <begin position="42"/>
        <end position="58"/>
    </location>
</feature>
<feature type="repeat" description="PPR" evidence="5">
    <location>
        <begin position="413"/>
        <end position="447"/>
    </location>
</feature>
<dbReference type="EMBL" id="LEKV01004290">
    <property type="protein sequence ID" value="KVH96479.1"/>
    <property type="molecule type" value="Genomic_DNA"/>
</dbReference>
<evidence type="ECO:0000256" key="5">
    <source>
        <dbReference type="PROSITE-ProRule" id="PRU00708"/>
    </source>
</evidence>
<evidence type="ECO:0000256" key="1">
    <source>
        <dbReference type="ARBA" id="ARBA00010254"/>
    </source>
</evidence>
<protein>
    <submittedName>
        <fullName evidence="8">Nucleic acid-binding, OB-fold</fullName>
    </submittedName>
</protein>
<organism evidence="8 9">
    <name type="scientific">Cynara cardunculus var. scolymus</name>
    <name type="common">Globe artichoke</name>
    <name type="synonym">Cynara scolymus</name>
    <dbReference type="NCBI Taxonomy" id="59895"/>
    <lineage>
        <taxon>Eukaryota</taxon>
        <taxon>Viridiplantae</taxon>
        <taxon>Streptophyta</taxon>
        <taxon>Embryophyta</taxon>
        <taxon>Tracheophyta</taxon>
        <taxon>Spermatophyta</taxon>
        <taxon>Magnoliopsida</taxon>
        <taxon>eudicotyledons</taxon>
        <taxon>Gunneridae</taxon>
        <taxon>Pentapetalae</taxon>
        <taxon>asterids</taxon>
        <taxon>campanulids</taxon>
        <taxon>Asterales</taxon>
        <taxon>Asteraceae</taxon>
        <taxon>Carduoideae</taxon>
        <taxon>Cardueae</taxon>
        <taxon>Carduinae</taxon>
        <taxon>Cynara</taxon>
    </lineage>
</organism>